<dbReference type="Proteomes" id="UP001500728">
    <property type="component" value="Unassembled WGS sequence"/>
</dbReference>
<comment type="caution">
    <text evidence="1">The sequence shown here is derived from an EMBL/GenBank/DDBJ whole genome shotgun (WGS) entry which is preliminary data.</text>
</comment>
<dbReference type="EMBL" id="BAAAUW010000001">
    <property type="protein sequence ID" value="GAA3248390.1"/>
    <property type="molecule type" value="Genomic_DNA"/>
</dbReference>
<organism evidence="1 2">
    <name type="scientific">Streptomyces labedae</name>
    <dbReference type="NCBI Taxonomy" id="285569"/>
    <lineage>
        <taxon>Bacteria</taxon>
        <taxon>Bacillati</taxon>
        <taxon>Actinomycetota</taxon>
        <taxon>Actinomycetes</taxon>
        <taxon>Kitasatosporales</taxon>
        <taxon>Streptomycetaceae</taxon>
        <taxon>Streptomyces</taxon>
    </lineage>
</organism>
<sequence>MGELVIHIALGPIRYVNPKEDQLGRDHVGWDPAMDDEALFRANRGCWVLGERAEKEQYALLSADGEVRMAIEIDKLVPVAGGRKAMEGRFLEPGHEVYDAYVGGVPPVATHRNPIAYFASPHDARMCQCGCGESVSTGWFLIGHDQKALHSRVAKIGTVREFIDWFDNTYVEPAAE</sequence>
<protein>
    <recommendedName>
        <fullName evidence="3">C2H2-type domain-containing protein</fullName>
    </recommendedName>
</protein>
<gene>
    <name evidence="1" type="ORF">GCM10010469_05700</name>
</gene>
<evidence type="ECO:0008006" key="3">
    <source>
        <dbReference type="Google" id="ProtNLM"/>
    </source>
</evidence>
<keyword evidence="2" id="KW-1185">Reference proteome</keyword>
<accession>A0ABP6QU82</accession>
<reference evidence="2" key="1">
    <citation type="journal article" date="2019" name="Int. J. Syst. Evol. Microbiol.">
        <title>The Global Catalogue of Microorganisms (GCM) 10K type strain sequencing project: providing services to taxonomists for standard genome sequencing and annotation.</title>
        <authorList>
            <consortium name="The Broad Institute Genomics Platform"/>
            <consortium name="The Broad Institute Genome Sequencing Center for Infectious Disease"/>
            <person name="Wu L."/>
            <person name="Ma J."/>
        </authorList>
    </citation>
    <scope>NUCLEOTIDE SEQUENCE [LARGE SCALE GENOMIC DNA]</scope>
    <source>
        <strain evidence="2">JCM 9381</strain>
    </source>
</reference>
<proteinExistence type="predicted"/>
<evidence type="ECO:0000313" key="2">
    <source>
        <dbReference type="Proteomes" id="UP001500728"/>
    </source>
</evidence>
<name>A0ABP6QU82_9ACTN</name>
<evidence type="ECO:0000313" key="1">
    <source>
        <dbReference type="EMBL" id="GAA3248390.1"/>
    </source>
</evidence>